<dbReference type="AlphaFoldDB" id="A0A7Y7WF77"/>
<evidence type="ECO:0000313" key="4">
    <source>
        <dbReference type="Proteomes" id="UP000582981"/>
    </source>
</evidence>
<keyword evidence="1" id="KW-1133">Transmembrane helix</keyword>
<evidence type="ECO:0000256" key="1">
    <source>
        <dbReference type="SAM" id="Phobius"/>
    </source>
</evidence>
<comment type="caution">
    <text evidence="3">The sequence shown here is derived from an EMBL/GenBank/DDBJ whole genome shotgun (WGS) entry which is preliminary data.</text>
</comment>
<gene>
    <name evidence="3" type="ORF">HX829_17520</name>
</gene>
<dbReference type="Gene3D" id="1.20.120.1220">
    <property type="match status" value="1"/>
</dbReference>
<dbReference type="InterPro" id="IPR000045">
    <property type="entry name" value="Prepilin_IV_endopep_pep"/>
</dbReference>
<dbReference type="Proteomes" id="UP000582981">
    <property type="component" value="Unassembled WGS sequence"/>
</dbReference>
<evidence type="ECO:0000259" key="2">
    <source>
        <dbReference type="Pfam" id="PF01478"/>
    </source>
</evidence>
<dbReference type="RefSeq" id="WP_100944309.1">
    <property type="nucleotide sequence ID" value="NZ_JACAPU010000019.1"/>
</dbReference>
<keyword evidence="1" id="KW-0472">Membrane</keyword>
<dbReference type="EMBL" id="JACAPU010000019">
    <property type="protein sequence ID" value="NWB48292.1"/>
    <property type="molecule type" value="Genomic_DNA"/>
</dbReference>
<feature type="transmembrane region" description="Helical" evidence="1">
    <location>
        <begin position="29"/>
        <end position="49"/>
    </location>
</feature>
<organism evidence="3 4">
    <name type="scientific">Pseudomonas gingeri</name>
    <dbReference type="NCBI Taxonomy" id="117681"/>
    <lineage>
        <taxon>Bacteria</taxon>
        <taxon>Pseudomonadati</taxon>
        <taxon>Pseudomonadota</taxon>
        <taxon>Gammaproteobacteria</taxon>
        <taxon>Pseudomonadales</taxon>
        <taxon>Pseudomonadaceae</taxon>
        <taxon>Pseudomonas</taxon>
    </lineage>
</organism>
<reference evidence="3 4" key="1">
    <citation type="submission" date="2020-04" db="EMBL/GenBank/DDBJ databases">
        <title>Molecular characterization of pseudomonads from Agaricus bisporus reveal novel blotch 2 pathogens in Western Europe.</title>
        <authorList>
            <person name="Taparia T."/>
            <person name="Krijger M."/>
            <person name="Haynes E."/>
            <person name="Elpinstone J.G."/>
            <person name="Noble R."/>
            <person name="Van Der Wolf J."/>
        </authorList>
    </citation>
    <scope>NUCLEOTIDE SEQUENCE [LARGE SCALE GENOMIC DNA]</scope>
    <source>
        <strain evidence="3 4">F1001</strain>
    </source>
</reference>
<feature type="transmembrane region" description="Helical" evidence="1">
    <location>
        <begin position="92"/>
        <end position="111"/>
    </location>
</feature>
<proteinExistence type="predicted"/>
<accession>A0A7Y7WF77</accession>
<feature type="domain" description="Prepilin type IV endopeptidase peptidase" evidence="2">
    <location>
        <begin position="4"/>
        <end position="108"/>
    </location>
</feature>
<sequence length="156" mass="16328">MHNFVLLAWFALCATQDLRHRQIANSLTLGGGALVLAYLLWTGSTWLGASAAQGGTALLLALLLTLPGYAAGRLGAGDVKLLAALALASEPSTLLGTFIGAGLAMLLWLWLAPRLWPLLGQGPQASLHHLAPETLGKRPFAPFLLIGLTGMSINIL</sequence>
<dbReference type="Pfam" id="PF01478">
    <property type="entry name" value="Peptidase_A24"/>
    <property type="match status" value="1"/>
</dbReference>
<feature type="transmembrane region" description="Helical" evidence="1">
    <location>
        <begin position="56"/>
        <end position="72"/>
    </location>
</feature>
<evidence type="ECO:0000313" key="3">
    <source>
        <dbReference type="EMBL" id="NWB48292.1"/>
    </source>
</evidence>
<name>A0A7Y7WF77_9PSED</name>
<protein>
    <submittedName>
        <fullName evidence="3">Prepilin peptidase</fullName>
    </submittedName>
</protein>
<keyword evidence="1" id="KW-0812">Transmembrane</keyword>
<dbReference type="GO" id="GO:0004190">
    <property type="term" value="F:aspartic-type endopeptidase activity"/>
    <property type="evidence" value="ECO:0007669"/>
    <property type="project" value="InterPro"/>
</dbReference>
<dbReference type="GO" id="GO:0016020">
    <property type="term" value="C:membrane"/>
    <property type="evidence" value="ECO:0007669"/>
    <property type="project" value="InterPro"/>
</dbReference>